<accession>A0A2G5UQA7</accession>
<comment type="caution">
    <text evidence="1">The sequence shown here is derived from an EMBL/GenBank/DDBJ whole genome shotgun (WGS) entry which is preliminary data.</text>
</comment>
<evidence type="ECO:0000313" key="2">
    <source>
        <dbReference type="Proteomes" id="UP000230233"/>
    </source>
</evidence>
<protein>
    <submittedName>
        <fullName evidence="1">Uncharacterized protein</fullName>
    </submittedName>
</protein>
<organism evidence="1 2">
    <name type="scientific">Caenorhabditis nigoni</name>
    <dbReference type="NCBI Taxonomy" id="1611254"/>
    <lineage>
        <taxon>Eukaryota</taxon>
        <taxon>Metazoa</taxon>
        <taxon>Ecdysozoa</taxon>
        <taxon>Nematoda</taxon>
        <taxon>Chromadorea</taxon>
        <taxon>Rhabditida</taxon>
        <taxon>Rhabditina</taxon>
        <taxon>Rhabditomorpha</taxon>
        <taxon>Rhabditoidea</taxon>
        <taxon>Rhabditidae</taxon>
        <taxon>Peloderinae</taxon>
        <taxon>Caenorhabditis</taxon>
    </lineage>
</organism>
<keyword evidence="2" id="KW-1185">Reference proteome</keyword>
<sequence>MTTGIEEQNSGWFAYRDALNGHETVQRFHYGCDRGYQKRKGTRDANFVPLGKVLRDFTERFIEPLHELHIFQ</sequence>
<evidence type="ECO:0000313" key="1">
    <source>
        <dbReference type="EMBL" id="PIC41633.1"/>
    </source>
</evidence>
<dbReference type="AlphaFoldDB" id="A0A2G5UQA7"/>
<gene>
    <name evidence="1" type="primary">Cnig_chr_III.g8985</name>
    <name evidence="1" type="ORF">B9Z55_008985</name>
</gene>
<dbReference type="EMBL" id="PDUG01000003">
    <property type="protein sequence ID" value="PIC41633.1"/>
    <property type="molecule type" value="Genomic_DNA"/>
</dbReference>
<name>A0A2G5UQA7_9PELO</name>
<proteinExistence type="predicted"/>
<reference evidence="2" key="1">
    <citation type="submission" date="2017-10" db="EMBL/GenBank/DDBJ databases">
        <title>Rapid genome shrinkage in a self-fertile nematode reveals novel sperm competition proteins.</title>
        <authorList>
            <person name="Yin D."/>
            <person name="Schwarz E.M."/>
            <person name="Thomas C.G."/>
            <person name="Felde R.L."/>
            <person name="Korf I.F."/>
            <person name="Cutter A.D."/>
            <person name="Schartner C.M."/>
            <person name="Ralston E.J."/>
            <person name="Meyer B.J."/>
            <person name="Haag E.S."/>
        </authorList>
    </citation>
    <scope>NUCLEOTIDE SEQUENCE [LARGE SCALE GENOMIC DNA]</scope>
    <source>
        <strain evidence="2">JU1422</strain>
    </source>
</reference>
<dbReference type="Proteomes" id="UP000230233">
    <property type="component" value="Chromosome III"/>
</dbReference>